<dbReference type="Gene3D" id="3.30.70.100">
    <property type="match status" value="2"/>
</dbReference>
<evidence type="ECO:0000256" key="1">
    <source>
        <dbReference type="SAM" id="MobiDB-lite"/>
    </source>
</evidence>
<evidence type="ECO:0000259" key="2">
    <source>
        <dbReference type="PROSITE" id="PS50846"/>
    </source>
</evidence>
<feature type="compositionally biased region" description="Gly residues" evidence="1">
    <location>
        <begin position="322"/>
        <end position="332"/>
    </location>
</feature>
<feature type="domain" description="HMA" evidence="2">
    <location>
        <begin position="147"/>
        <end position="211"/>
    </location>
</feature>
<proteinExistence type="predicted"/>
<organism evidence="3 4">
    <name type="scientific">Dipteronia dyeriana</name>
    <dbReference type="NCBI Taxonomy" id="168575"/>
    <lineage>
        <taxon>Eukaryota</taxon>
        <taxon>Viridiplantae</taxon>
        <taxon>Streptophyta</taxon>
        <taxon>Embryophyta</taxon>
        <taxon>Tracheophyta</taxon>
        <taxon>Spermatophyta</taxon>
        <taxon>Magnoliopsida</taxon>
        <taxon>eudicotyledons</taxon>
        <taxon>Gunneridae</taxon>
        <taxon>Pentapetalae</taxon>
        <taxon>rosids</taxon>
        <taxon>malvids</taxon>
        <taxon>Sapindales</taxon>
        <taxon>Sapindaceae</taxon>
        <taxon>Hippocastanoideae</taxon>
        <taxon>Acereae</taxon>
        <taxon>Dipteronia</taxon>
    </lineage>
</organism>
<dbReference type="PROSITE" id="PS50846">
    <property type="entry name" value="HMA_2"/>
    <property type="match status" value="2"/>
</dbReference>
<evidence type="ECO:0000313" key="4">
    <source>
        <dbReference type="Proteomes" id="UP001280121"/>
    </source>
</evidence>
<feature type="region of interest" description="Disordered" evidence="1">
    <location>
        <begin position="305"/>
        <end position="367"/>
    </location>
</feature>
<feature type="compositionally biased region" description="Basic and acidic residues" evidence="1">
    <location>
        <begin position="305"/>
        <end position="321"/>
    </location>
</feature>
<dbReference type="AlphaFoldDB" id="A0AAD9TX99"/>
<gene>
    <name evidence="3" type="ORF">Ddye_025198</name>
</gene>
<dbReference type="Pfam" id="PF00403">
    <property type="entry name" value="HMA"/>
    <property type="match status" value="2"/>
</dbReference>
<dbReference type="InterPro" id="IPR006121">
    <property type="entry name" value="HMA_dom"/>
</dbReference>
<dbReference type="PANTHER" id="PTHR46413:SF2">
    <property type="entry name" value="HEAVY METAL-ASSOCIATED ISOPRENYLATED PLANT PROTEIN 3"/>
    <property type="match status" value="1"/>
</dbReference>
<feature type="compositionally biased region" description="Basic and acidic residues" evidence="1">
    <location>
        <begin position="218"/>
        <end position="241"/>
    </location>
</feature>
<feature type="region of interest" description="Disordered" evidence="1">
    <location>
        <begin position="111"/>
        <end position="143"/>
    </location>
</feature>
<protein>
    <recommendedName>
        <fullName evidence="2">HMA domain-containing protein</fullName>
    </recommendedName>
</protein>
<evidence type="ECO:0000313" key="3">
    <source>
        <dbReference type="EMBL" id="KAK2643435.1"/>
    </source>
</evidence>
<accession>A0AAD9TX99</accession>
<feature type="region of interest" description="Disordered" evidence="1">
    <location>
        <begin position="202"/>
        <end position="242"/>
    </location>
</feature>
<reference evidence="3" key="1">
    <citation type="journal article" date="2023" name="Plant J.">
        <title>Genome sequences and population genomics provide insights into the demographic history, inbreeding, and mutation load of two 'living fossil' tree species of Dipteronia.</title>
        <authorList>
            <person name="Feng Y."/>
            <person name="Comes H.P."/>
            <person name="Chen J."/>
            <person name="Zhu S."/>
            <person name="Lu R."/>
            <person name="Zhang X."/>
            <person name="Li P."/>
            <person name="Qiu J."/>
            <person name="Olsen K.M."/>
            <person name="Qiu Y."/>
        </authorList>
    </citation>
    <scope>NUCLEOTIDE SEQUENCE</scope>
    <source>
        <strain evidence="3">KIB01</strain>
    </source>
</reference>
<dbReference type="InterPro" id="IPR044594">
    <property type="entry name" value="HIPP01/3/5/6"/>
</dbReference>
<comment type="caution">
    <text evidence="3">The sequence shown here is derived from an EMBL/GenBank/DDBJ whole genome shotgun (WGS) entry which is preliminary data.</text>
</comment>
<dbReference type="GO" id="GO:0046872">
    <property type="term" value="F:metal ion binding"/>
    <property type="evidence" value="ECO:0007669"/>
    <property type="project" value="InterPro"/>
</dbReference>
<keyword evidence="4" id="KW-1185">Reference proteome</keyword>
<dbReference type="SUPFAM" id="SSF55008">
    <property type="entry name" value="HMA, heavy metal-associated domain"/>
    <property type="match status" value="2"/>
</dbReference>
<dbReference type="CDD" id="cd00371">
    <property type="entry name" value="HMA"/>
    <property type="match status" value="2"/>
</dbReference>
<sequence length="419" mass="45939">MIPNIVIIITIHHLPLVLQVTSLHFLDFFTTSLYIPLIFLRFLSPKTDSSVTTTDSTSMAKVSQLGLPTRFFFYACFSSSFFFFTEQKSFFCFFDSISIFFSLLQKKKNNQDKNENNNGGDGKTHNEGDQKEKKDGGEKKKEAEKGPLTVVLKVDMHCEGCASKIVRCVRAFDGVESVKTEIASNKLTVVGSALDPSKIREKLQNKTKKQVDLISPQPKKDKENDPKPDNKPKPEEKKPKEAPVTTAVLKVVLHCQGCIEKIHKLVTKFKGVKEMSVDRQKDLVTVKGTMDVKALTESLKERLKRDVEIVPPKKEKDEKESNGGGGDSNGGGGKKKNKGGGGGKGGDGDGDGGQMVEEGGGGGGGEVKMEGNRYMVPPGYGYGYGYHFPVYDYGYPAGQMHAPAPQVFSDENPNACCIM</sequence>
<name>A0AAD9TX99_9ROSI</name>
<feature type="domain" description="HMA" evidence="2">
    <location>
        <begin position="244"/>
        <end position="307"/>
    </location>
</feature>
<dbReference type="Proteomes" id="UP001280121">
    <property type="component" value="Unassembled WGS sequence"/>
</dbReference>
<dbReference type="EMBL" id="JANJYI010000007">
    <property type="protein sequence ID" value="KAK2643435.1"/>
    <property type="molecule type" value="Genomic_DNA"/>
</dbReference>
<dbReference type="PANTHER" id="PTHR46413">
    <property type="entry name" value="HEAVY METAL-ASSOCIATED ISOPRENYLATED PLANT PROTEIN 6"/>
    <property type="match status" value="1"/>
</dbReference>
<dbReference type="InterPro" id="IPR036163">
    <property type="entry name" value="HMA_dom_sf"/>
</dbReference>
<feature type="compositionally biased region" description="Basic and acidic residues" evidence="1">
    <location>
        <begin position="122"/>
        <end position="143"/>
    </location>
</feature>